<evidence type="ECO:0000313" key="1">
    <source>
        <dbReference type="Proteomes" id="UP000694844"/>
    </source>
</evidence>
<dbReference type="RefSeq" id="XP_022310956.1">
    <property type="nucleotide sequence ID" value="XM_022455248.1"/>
</dbReference>
<evidence type="ECO:0000313" key="2">
    <source>
        <dbReference type="RefSeq" id="XP_022310956.1"/>
    </source>
</evidence>
<dbReference type="GeneID" id="111116262"/>
<dbReference type="Gene3D" id="3.60.10.10">
    <property type="entry name" value="Endonuclease/exonuclease/phosphatase"/>
    <property type="match status" value="1"/>
</dbReference>
<accession>A0A8B8C822</accession>
<dbReference type="AlphaFoldDB" id="A0A8B8C822"/>
<keyword evidence="1" id="KW-1185">Reference proteome</keyword>
<dbReference type="InterPro" id="IPR036691">
    <property type="entry name" value="Endo/exonu/phosph_ase_sf"/>
</dbReference>
<name>A0A8B8C822_CRAVI</name>
<dbReference type="KEGG" id="cvn:111116262"/>
<dbReference type="OrthoDB" id="6272897at2759"/>
<organism evidence="1 2">
    <name type="scientific">Crassostrea virginica</name>
    <name type="common">Eastern oyster</name>
    <dbReference type="NCBI Taxonomy" id="6565"/>
    <lineage>
        <taxon>Eukaryota</taxon>
        <taxon>Metazoa</taxon>
        <taxon>Spiralia</taxon>
        <taxon>Lophotrochozoa</taxon>
        <taxon>Mollusca</taxon>
        <taxon>Bivalvia</taxon>
        <taxon>Autobranchia</taxon>
        <taxon>Pteriomorphia</taxon>
        <taxon>Ostreida</taxon>
        <taxon>Ostreoidea</taxon>
        <taxon>Ostreidae</taxon>
        <taxon>Crassostrea</taxon>
    </lineage>
</organism>
<dbReference type="Proteomes" id="UP000694844">
    <property type="component" value="Chromosome 10"/>
</dbReference>
<proteinExistence type="predicted"/>
<gene>
    <name evidence="2" type="primary">LOC111116262</name>
</gene>
<sequence>MNKNGQRLVDICSLNNLVKGGTLFPHLLTHKLTWNSPNGRDKNQIDHKLVNGKWNRSLIDVKVGRSADVNSDHHLGIALLKVKLRSIGITLAGIKRFNTDKLKDRKVRNTFVTQFRNRFDVLTTKTPDNNDVNNIWDDIKNAYEEASKHCLGFKTKNTVKKWLTPTTWDAIEKRRHIKLKELDAKSQRLKEKHKEDYRIADKEDKKLTRKDKIAYIEDIAKRQKKLLKRGNKANSIS</sequence>
<reference evidence="2" key="1">
    <citation type="submission" date="2025-08" db="UniProtKB">
        <authorList>
            <consortium name="RefSeq"/>
        </authorList>
    </citation>
    <scope>IDENTIFICATION</scope>
    <source>
        <tissue evidence="2">Whole sample</tissue>
    </source>
</reference>
<protein>
    <submittedName>
        <fullName evidence="2">Uncharacterized protein LOC111116262</fullName>
    </submittedName>
</protein>